<feature type="region of interest" description="Disordered" evidence="2">
    <location>
        <begin position="1"/>
        <end position="30"/>
    </location>
</feature>
<dbReference type="GO" id="GO:0003677">
    <property type="term" value="F:DNA binding"/>
    <property type="evidence" value="ECO:0007669"/>
    <property type="project" value="InterPro"/>
</dbReference>
<organism evidence="3 4">
    <name type="scientific">Hypsizygus marmoreus</name>
    <name type="common">White beech mushroom</name>
    <name type="synonym">Agaricus marmoreus</name>
    <dbReference type="NCBI Taxonomy" id="39966"/>
    <lineage>
        <taxon>Eukaryota</taxon>
        <taxon>Fungi</taxon>
        <taxon>Dikarya</taxon>
        <taxon>Basidiomycota</taxon>
        <taxon>Agaricomycotina</taxon>
        <taxon>Agaricomycetes</taxon>
        <taxon>Agaricomycetidae</taxon>
        <taxon>Agaricales</taxon>
        <taxon>Tricholomatineae</taxon>
        <taxon>Lyophyllaceae</taxon>
        <taxon>Hypsizygus</taxon>
    </lineage>
</organism>
<dbReference type="EMBL" id="LUEZ02000087">
    <property type="protein sequence ID" value="RDB18802.1"/>
    <property type="molecule type" value="Genomic_DNA"/>
</dbReference>
<dbReference type="SUPFAM" id="SSF56349">
    <property type="entry name" value="DNA breaking-rejoining enzymes"/>
    <property type="match status" value="1"/>
</dbReference>
<dbReference type="STRING" id="39966.A0A369JBU7"/>
<dbReference type="OrthoDB" id="164951at2759"/>
<keyword evidence="1" id="KW-0233">DNA recombination</keyword>
<proteinExistence type="predicted"/>
<comment type="caution">
    <text evidence="3">The sequence shown here is derived from an EMBL/GenBank/DDBJ whole genome shotgun (WGS) entry which is preliminary data.</text>
</comment>
<dbReference type="InterPro" id="IPR013762">
    <property type="entry name" value="Integrase-like_cat_sf"/>
</dbReference>
<keyword evidence="4" id="KW-1185">Reference proteome</keyword>
<dbReference type="GO" id="GO:0006310">
    <property type="term" value="P:DNA recombination"/>
    <property type="evidence" value="ECO:0007669"/>
    <property type="project" value="UniProtKB-KW"/>
</dbReference>
<feature type="compositionally biased region" description="Polar residues" evidence="2">
    <location>
        <begin position="640"/>
        <end position="664"/>
    </location>
</feature>
<accession>A0A369JBU7</accession>
<feature type="compositionally biased region" description="Basic and acidic residues" evidence="2">
    <location>
        <begin position="823"/>
        <end position="835"/>
    </location>
</feature>
<feature type="compositionally biased region" description="Polar residues" evidence="2">
    <location>
        <begin position="679"/>
        <end position="713"/>
    </location>
</feature>
<dbReference type="AlphaFoldDB" id="A0A369JBU7"/>
<feature type="region of interest" description="Disordered" evidence="2">
    <location>
        <begin position="819"/>
        <end position="841"/>
    </location>
</feature>
<name>A0A369JBU7_HYPMA</name>
<evidence type="ECO:0000313" key="4">
    <source>
        <dbReference type="Proteomes" id="UP000076154"/>
    </source>
</evidence>
<dbReference type="GO" id="GO:0015074">
    <property type="term" value="P:DNA integration"/>
    <property type="evidence" value="ECO:0007669"/>
    <property type="project" value="InterPro"/>
</dbReference>
<feature type="compositionally biased region" description="Polar residues" evidence="2">
    <location>
        <begin position="1"/>
        <end position="13"/>
    </location>
</feature>
<sequence length="841" mass="92523">MTKYTTAGGTSHPGNRKKTRSPSAPPVEVPPSIQALLEVQAARSLEFGRSARTLKSYKGHLERGKKFIADVIADRRADGDARTDGVDTDLLEKAFENPPNRYSVQGLELYLTQKCFIEDLGQSTAAGIQGAFAAYWKKMDPNGRYTGTYRYDPKEDIVVGNPASATSFRDMVRAVKNKGNANGAAANRHHAEAMDIEGMRQMHGWSESQCPSEALKFPPKNDEEKALALKHAMVRAFTSSGFTIWTRNFELTGLRARHITRNCVGPAPYFHPHFKVHLENRKGWKTKSGDDGPLESKLYDIHLQDETAIDMYTHLLRWLDYLERTIGRPLEPDEFVFPQIKFSTCEIHLDHEMSHDVIQNLILEFTRGAGLTKRYTTHCFRRGGAQHRFMFASMGQRWSLKVIRWWGGWASGESVDMLMKYLLNSLQSYESGHGDQLCPSGPSEAHTSFMGEHKLVQSQAATLDALKRLESKLMPFLHSSSGNPPLANSYPLNSTVPASSTPDFSPFMINSPIVAQSAIAATTTNLPTWDGATPSIGASAISRPNHYTLSGSPSFHEAIRTVPGVPAIEPSSENDAGVYGSGAQSLGTTVVGQQALTLSMGRHSAESPTPSGIHGHDPFLNCTSASDYLDNPHASISLPVSVSTGGSPASLPSSVVPTPHNSSHFMDPSPTYLPRAGCSRSSASVDDSYTSPGPLRSSSILNQHRHSSNSSYSPEIRPSIARRRIPNLLRKKGARAWREAVRQWEEADPQTNLALKDWPLHWYQGKAQSHLSTKRSAREVIADEYRRLGGTDAQFLAAHPEADTGSFSILVKKIKAQNGYQERTSKYGTPEERAMRRGGAS</sequence>
<dbReference type="Proteomes" id="UP000076154">
    <property type="component" value="Unassembled WGS sequence"/>
</dbReference>
<evidence type="ECO:0000313" key="3">
    <source>
        <dbReference type="EMBL" id="RDB18802.1"/>
    </source>
</evidence>
<feature type="region of interest" description="Disordered" evidence="2">
    <location>
        <begin position="640"/>
        <end position="715"/>
    </location>
</feature>
<dbReference type="InParanoid" id="A0A369JBU7"/>
<dbReference type="InterPro" id="IPR011010">
    <property type="entry name" value="DNA_brk_join_enz"/>
</dbReference>
<reference evidence="3" key="1">
    <citation type="submission" date="2018-04" db="EMBL/GenBank/DDBJ databases">
        <title>Whole genome sequencing of Hypsizygus marmoreus.</title>
        <authorList>
            <person name="Choi I.-G."/>
            <person name="Min B."/>
            <person name="Kim J.-G."/>
            <person name="Kim S."/>
            <person name="Oh Y.-L."/>
            <person name="Kong W.-S."/>
            <person name="Park H."/>
            <person name="Jeong J."/>
            <person name="Song E.-S."/>
        </authorList>
    </citation>
    <scope>NUCLEOTIDE SEQUENCE [LARGE SCALE GENOMIC DNA]</scope>
    <source>
        <strain evidence="3">51987-8</strain>
    </source>
</reference>
<evidence type="ECO:0000256" key="1">
    <source>
        <dbReference type="ARBA" id="ARBA00023172"/>
    </source>
</evidence>
<evidence type="ECO:0000256" key="2">
    <source>
        <dbReference type="SAM" id="MobiDB-lite"/>
    </source>
</evidence>
<protein>
    <submittedName>
        <fullName evidence="3">Uncharacterized protein</fullName>
    </submittedName>
</protein>
<gene>
    <name evidence="3" type="ORF">Hypma_014494</name>
</gene>
<dbReference type="Gene3D" id="1.10.443.10">
    <property type="entry name" value="Intergrase catalytic core"/>
    <property type="match status" value="1"/>
</dbReference>